<keyword evidence="4 6" id="KW-0472">Membrane</keyword>
<evidence type="ECO:0000256" key="6">
    <source>
        <dbReference type="SAM" id="Phobius"/>
    </source>
</evidence>
<proteinExistence type="predicted"/>
<accession>A0A8J2IG64</accession>
<evidence type="ECO:0000256" key="5">
    <source>
        <dbReference type="SAM" id="MobiDB-lite"/>
    </source>
</evidence>
<comment type="subcellular location">
    <subcellularLocation>
        <location evidence="1">Membrane</location>
        <topology evidence="1">Single-pass membrane protein</topology>
    </subcellularLocation>
</comment>
<dbReference type="GeneID" id="67020569"/>
<dbReference type="GO" id="GO:0016020">
    <property type="term" value="C:membrane"/>
    <property type="evidence" value="ECO:0007669"/>
    <property type="project" value="UniProtKB-SubCell"/>
</dbReference>
<dbReference type="OrthoDB" id="3692311at2759"/>
<name>A0A8J2IG64_9PLEO</name>
<feature type="transmembrane region" description="Helical" evidence="6">
    <location>
        <begin position="158"/>
        <end position="183"/>
    </location>
</feature>
<feature type="compositionally biased region" description="Polar residues" evidence="5">
    <location>
        <begin position="383"/>
        <end position="396"/>
    </location>
</feature>
<dbReference type="InterPro" id="IPR051694">
    <property type="entry name" value="Immunoregulatory_rcpt-like"/>
</dbReference>
<evidence type="ECO:0000256" key="1">
    <source>
        <dbReference type="ARBA" id="ARBA00004167"/>
    </source>
</evidence>
<feature type="region of interest" description="Disordered" evidence="5">
    <location>
        <begin position="106"/>
        <end position="151"/>
    </location>
</feature>
<feature type="region of interest" description="Disordered" evidence="5">
    <location>
        <begin position="321"/>
        <end position="349"/>
    </location>
</feature>
<gene>
    <name evidence="7" type="ORF">ALTATR162_LOCUS8457</name>
</gene>
<evidence type="ECO:0000256" key="2">
    <source>
        <dbReference type="ARBA" id="ARBA00022692"/>
    </source>
</evidence>
<feature type="compositionally biased region" description="Basic residues" evidence="5">
    <location>
        <begin position="438"/>
        <end position="449"/>
    </location>
</feature>
<dbReference type="RefSeq" id="XP_043172022.1">
    <property type="nucleotide sequence ID" value="XM_043316087.1"/>
</dbReference>
<dbReference type="GO" id="GO:0071944">
    <property type="term" value="C:cell periphery"/>
    <property type="evidence" value="ECO:0007669"/>
    <property type="project" value="UniProtKB-ARBA"/>
</dbReference>
<evidence type="ECO:0000313" key="7">
    <source>
        <dbReference type="EMBL" id="CAG5177946.1"/>
    </source>
</evidence>
<keyword evidence="3 6" id="KW-1133">Transmembrane helix</keyword>
<feature type="compositionally biased region" description="Basic and acidic residues" evidence="5">
    <location>
        <begin position="424"/>
        <end position="437"/>
    </location>
</feature>
<organism evidence="7 8">
    <name type="scientific">Alternaria atra</name>
    <dbReference type="NCBI Taxonomy" id="119953"/>
    <lineage>
        <taxon>Eukaryota</taxon>
        <taxon>Fungi</taxon>
        <taxon>Dikarya</taxon>
        <taxon>Ascomycota</taxon>
        <taxon>Pezizomycotina</taxon>
        <taxon>Dothideomycetes</taxon>
        <taxon>Pleosporomycetidae</taxon>
        <taxon>Pleosporales</taxon>
        <taxon>Pleosporineae</taxon>
        <taxon>Pleosporaceae</taxon>
        <taxon>Alternaria</taxon>
        <taxon>Alternaria sect. Ulocladioides</taxon>
    </lineage>
</organism>
<keyword evidence="2 6" id="KW-0812">Transmembrane</keyword>
<comment type="caution">
    <text evidence="7">The sequence shown here is derived from an EMBL/GenBank/DDBJ whole genome shotgun (WGS) entry which is preliminary data.</text>
</comment>
<dbReference type="EMBL" id="CAJRGZ010000023">
    <property type="protein sequence ID" value="CAG5177946.1"/>
    <property type="molecule type" value="Genomic_DNA"/>
</dbReference>
<protein>
    <submittedName>
        <fullName evidence="7">Uncharacterized protein</fullName>
    </submittedName>
</protein>
<feature type="compositionally biased region" description="Polar residues" evidence="5">
    <location>
        <begin position="245"/>
        <end position="262"/>
    </location>
</feature>
<dbReference type="Proteomes" id="UP000676310">
    <property type="component" value="Unassembled WGS sequence"/>
</dbReference>
<feature type="region of interest" description="Disordered" evidence="5">
    <location>
        <begin position="213"/>
        <end position="263"/>
    </location>
</feature>
<keyword evidence="8" id="KW-1185">Reference proteome</keyword>
<dbReference type="AlphaFoldDB" id="A0A8J2IG64"/>
<sequence length="449" mass="48374">MSANLTSRQEFSPSCPAGGTWWSCGYGTFFVGCCARDPCEITCAQGNLYPGSFDAAAYGLFPDATCGTGSKFYTCTPADADGDLEPAIINRPDLLSAYHATGGSTTVSSATPTSSPSSSTESVSVNVANAPSSTTTPGSTTTSPSATASAQAEDKIPVAAIAGGAAGGAFALALVVGFVIWFICFRKRKGKNDENGDGMERRQDILPIGGMTENQQSQQHQIHIRTKSTDPPPSYTSPTPGFDNTFYSQQSPLNQHPQSSYHPQDPRYIAYAHRDPNYASNNHAYHDHPHDWHPPPQELPLSIPSTIPTPAQFRAHKSMYGHARGPSELSGDHPRSELDSGGELEPESPVLSGIWQNEQDYIDRHVAGPDTPQQMWMAPQDWGSRSTKSTALNQQRPGERTGEVESSDFRGPQGLGVLDDTSEGTDRMEGHRAERRDVGKRRRGDHHAL</sequence>
<evidence type="ECO:0000313" key="8">
    <source>
        <dbReference type="Proteomes" id="UP000676310"/>
    </source>
</evidence>
<evidence type="ECO:0000256" key="4">
    <source>
        <dbReference type="ARBA" id="ARBA00023136"/>
    </source>
</evidence>
<evidence type="ECO:0000256" key="3">
    <source>
        <dbReference type="ARBA" id="ARBA00022989"/>
    </source>
</evidence>
<dbReference type="PANTHER" id="PTHR15549">
    <property type="entry name" value="PAIRED IMMUNOGLOBULIN-LIKE TYPE 2 RECEPTOR"/>
    <property type="match status" value="1"/>
</dbReference>
<feature type="compositionally biased region" description="Low complexity" evidence="5">
    <location>
        <begin position="106"/>
        <end position="150"/>
    </location>
</feature>
<reference evidence="7" key="1">
    <citation type="submission" date="2021-05" db="EMBL/GenBank/DDBJ databases">
        <authorList>
            <person name="Stam R."/>
        </authorList>
    </citation>
    <scope>NUCLEOTIDE SEQUENCE</scope>
    <source>
        <strain evidence="7">CS162</strain>
    </source>
</reference>
<dbReference type="PANTHER" id="PTHR15549:SF26">
    <property type="entry name" value="AXIAL BUDDING PATTERN PROTEIN 2-RELATED"/>
    <property type="match status" value="1"/>
</dbReference>
<feature type="region of interest" description="Disordered" evidence="5">
    <location>
        <begin position="365"/>
        <end position="449"/>
    </location>
</feature>